<keyword evidence="2" id="KW-0862">Zinc</keyword>
<dbReference type="SUPFAM" id="SSF56281">
    <property type="entry name" value="Metallo-hydrolase/oxidoreductase"/>
    <property type="match status" value="1"/>
</dbReference>
<dbReference type="GeneID" id="95378370"/>
<organism evidence="8 9">
    <name type="scientific">Paenibacillus chitinolyticus</name>
    <dbReference type="NCBI Taxonomy" id="79263"/>
    <lineage>
        <taxon>Bacteria</taxon>
        <taxon>Bacillati</taxon>
        <taxon>Bacillota</taxon>
        <taxon>Bacilli</taxon>
        <taxon>Bacillales</taxon>
        <taxon>Paenibacillaceae</taxon>
        <taxon>Paenibacillus</taxon>
    </lineage>
</organism>
<feature type="domain" description="Metallo-beta-lactamase" evidence="6">
    <location>
        <begin position="18"/>
        <end position="216"/>
    </location>
</feature>
<dbReference type="KEGG" id="pchi:PC41400_26625"/>
<dbReference type="Proteomes" id="UP000288943">
    <property type="component" value="Chromosome"/>
</dbReference>
<evidence type="ECO:0000256" key="4">
    <source>
        <dbReference type="ARBA" id="ARBA00034301"/>
    </source>
</evidence>
<dbReference type="CDD" id="cd16272">
    <property type="entry name" value="RNaseZ_MBL-fold"/>
    <property type="match status" value="1"/>
</dbReference>
<dbReference type="Proteomes" id="UP001527202">
    <property type="component" value="Unassembled WGS sequence"/>
</dbReference>
<proteinExistence type="predicted"/>
<keyword evidence="1" id="KW-0540">Nuclease</keyword>
<sequence length="249" mass="27625">MDVLILGSASASGSRERDNTYLLLQHDEGSWMIDVGGNPLGKLKQAEIPLHSIKGVILTHFHIDHIFGLPSLLWGMWLGKRKEPLIICCPQDHQDQLGDILRAYRTDEWPIGFEIKVQPFDCAEPGTLFVQGDMTVSVFTSLHAGSTSGIRVACGDKVLVYSADTAPSEWIRSQPRIDVLIHEATQARGDMSIHTSLEGILTFYPVDRIPQVIAIHLTDDEPYDEVLAQYKKTGTPGVLLAHDMMRVSL</sequence>
<evidence type="ECO:0000256" key="5">
    <source>
        <dbReference type="ARBA" id="ARBA00048505"/>
    </source>
</evidence>
<reference evidence="8 9" key="1">
    <citation type="submission" date="2018-01" db="EMBL/GenBank/DDBJ databases">
        <title>The whole genome sequencing and assembly of Paenibacillus chitinolyticus KCCM 41400 strain.</title>
        <authorList>
            <person name="Kim J.-Y."/>
            <person name="Park M.-K."/>
            <person name="Lee Y.-J."/>
            <person name="Yi H."/>
            <person name="Bahn Y.-S."/>
            <person name="Kim J.F."/>
            <person name="Lee D.-W."/>
        </authorList>
    </citation>
    <scope>NUCLEOTIDE SEQUENCE [LARGE SCALE GENOMIC DNA]</scope>
    <source>
        <strain evidence="8 9">KCCM 41400</strain>
    </source>
</reference>
<comment type="catalytic activity">
    <reaction evidence="3">
        <text>3',5'-cyclic CMP + H2O = CMP + H(+)</text>
        <dbReference type="Rhea" id="RHEA:72675"/>
        <dbReference type="ChEBI" id="CHEBI:15377"/>
        <dbReference type="ChEBI" id="CHEBI:15378"/>
        <dbReference type="ChEBI" id="CHEBI:58003"/>
        <dbReference type="ChEBI" id="CHEBI:60377"/>
    </reaction>
    <physiologicalReaction direction="left-to-right" evidence="3">
        <dbReference type="Rhea" id="RHEA:72676"/>
    </physiologicalReaction>
</comment>
<comment type="function">
    <text evidence="4">Counteracts the endogenous Pycsar antiviral defense system. Phosphodiesterase that enables metal-dependent hydrolysis of host cyclic nucleotide Pycsar defense signals such as cCMP and cUMP.</text>
</comment>
<reference evidence="7 10" key="2">
    <citation type="submission" date="2022-05" db="EMBL/GenBank/DDBJ databases">
        <title>Genome Sequencing of Bee-Associated Microbes.</title>
        <authorList>
            <person name="Dunlap C."/>
        </authorList>
    </citation>
    <scope>NUCLEOTIDE SEQUENCE [LARGE SCALE GENOMIC DNA]</scope>
    <source>
        <strain evidence="7 10">NRRL B-23120</strain>
    </source>
</reference>
<evidence type="ECO:0000313" key="8">
    <source>
        <dbReference type="EMBL" id="QAV21054.1"/>
    </source>
</evidence>
<dbReference type="PANTHER" id="PTHR46018">
    <property type="entry name" value="ZINC PHOSPHODIESTERASE ELAC PROTEIN 1"/>
    <property type="match status" value="1"/>
</dbReference>
<evidence type="ECO:0000256" key="1">
    <source>
        <dbReference type="ARBA" id="ARBA00022759"/>
    </source>
</evidence>
<evidence type="ECO:0000256" key="3">
    <source>
        <dbReference type="ARBA" id="ARBA00034221"/>
    </source>
</evidence>
<accession>A0A410X351</accession>
<keyword evidence="8" id="KW-0378">Hydrolase</keyword>
<dbReference type="PANTHER" id="PTHR46018:SF2">
    <property type="entry name" value="ZINC PHOSPHODIESTERASE ELAC PROTEIN 1"/>
    <property type="match status" value="1"/>
</dbReference>
<dbReference type="InterPro" id="IPR001279">
    <property type="entry name" value="Metallo-B-lactamas"/>
</dbReference>
<evidence type="ECO:0000259" key="6">
    <source>
        <dbReference type="SMART" id="SM00849"/>
    </source>
</evidence>
<dbReference type="GO" id="GO:0042781">
    <property type="term" value="F:3'-tRNA processing endoribonuclease activity"/>
    <property type="evidence" value="ECO:0007669"/>
    <property type="project" value="TreeGrafter"/>
</dbReference>
<keyword evidence="1" id="KW-0255">Endonuclease</keyword>
<dbReference type="InterPro" id="IPR036866">
    <property type="entry name" value="RibonucZ/Hydroxyglut_hydro"/>
</dbReference>
<dbReference type="Pfam" id="PF23023">
    <property type="entry name" value="Anti-Pycsar_Apyc1"/>
    <property type="match status" value="1"/>
</dbReference>
<dbReference type="EMBL" id="CP026520">
    <property type="protein sequence ID" value="QAV21054.1"/>
    <property type="molecule type" value="Genomic_DNA"/>
</dbReference>
<evidence type="ECO:0000313" key="10">
    <source>
        <dbReference type="Proteomes" id="UP001527202"/>
    </source>
</evidence>
<evidence type="ECO:0000256" key="2">
    <source>
        <dbReference type="ARBA" id="ARBA00022833"/>
    </source>
</evidence>
<gene>
    <name evidence="7" type="ORF">M5X16_18385</name>
    <name evidence="8" type="ORF">PC41400_26625</name>
</gene>
<name>A0A410X351_9BACL</name>
<keyword evidence="10" id="KW-1185">Reference proteome</keyword>
<dbReference type="RefSeq" id="WP_042234662.1">
    <property type="nucleotide sequence ID" value="NZ_CP026520.1"/>
</dbReference>
<comment type="catalytic activity">
    <reaction evidence="5">
        <text>3',5'-cyclic UMP + H2O = UMP + H(+)</text>
        <dbReference type="Rhea" id="RHEA:70575"/>
        <dbReference type="ChEBI" id="CHEBI:15377"/>
        <dbReference type="ChEBI" id="CHEBI:15378"/>
        <dbReference type="ChEBI" id="CHEBI:57865"/>
        <dbReference type="ChEBI" id="CHEBI:184387"/>
    </reaction>
    <physiologicalReaction direction="left-to-right" evidence="5">
        <dbReference type="Rhea" id="RHEA:70576"/>
    </physiologicalReaction>
</comment>
<evidence type="ECO:0000313" key="9">
    <source>
        <dbReference type="Proteomes" id="UP000288943"/>
    </source>
</evidence>
<dbReference type="OrthoDB" id="9794898at2"/>
<evidence type="ECO:0000313" key="7">
    <source>
        <dbReference type="EMBL" id="MCY9597736.1"/>
    </source>
</evidence>
<dbReference type="SMART" id="SM00849">
    <property type="entry name" value="Lactamase_B"/>
    <property type="match status" value="1"/>
</dbReference>
<protein>
    <submittedName>
        <fullName evidence="8">MBL fold hydrolase</fullName>
    </submittedName>
    <submittedName>
        <fullName evidence="7">Ribonuclease Z</fullName>
    </submittedName>
</protein>
<dbReference type="Gene3D" id="3.60.15.10">
    <property type="entry name" value="Ribonuclease Z/Hydroxyacylglutathione hydrolase-like"/>
    <property type="match status" value="1"/>
</dbReference>
<dbReference type="EMBL" id="JAMDMJ010000024">
    <property type="protein sequence ID" value="MCY9597736.1"/>
    <property type="molecule type" value="Genomic_DNA"/>
</dbReference>
<dbReference type="AlphaFoldDB" id="A0A410X351"/>